<comment type="caution">
    <text evidence="4">The sequence shown here is derived from an EMBL/GenBank/DDBJ whole genome shotgun (WGS) entry which is preliminary data.</text>
</comment>
<dbReference type="Pfam" id="PF00293">
    <property type="entry name" value="NUDIX"/>
    <property type="match status" value="1"/>
</dbReference>
<dbReference type="PATRIC" id="fig|1300343.5.peg.1431"/>
<accession>A0A0A2GWK2</accession>
<dbReference type="InterPro" id="IPR020084">
    <property type="entry name" value="NUDIX_hydrolase_CS"/>
</dbReference>
<sequence>MYKVFVNDIPIILSTEKVIGKQYKTIPIKTVKIKKLIKKLYKGEQLYINLYHPKEEKLLKHLRKKLKLVIAGGGLVYNDKKEILFIHRNGRWDLPKGKIEKKEGIEECALREVEEETGVKGLTIKRPLEITYHVFKRNGKFRLKETFWFEMHTSSTEALVPQTKEGIKKAKWLNFEKAQKALDKSYENIKLIFPSTYLVKHPNDRVA</sequence>
<evidence type="ECO:0000256" key="2">
    <source>
        <dbReference type="RuleBase" id="RU003476"/>
    </source>
</evidence>
<name>A0A0A2GWK2_9FLAO</name>
<evidence type="ECO:0000259" key="3">
    <source>
        <dbReference type="PROSITE" id="PS51462"/>
    </source>
</evidence>
<dbReference type="SUPFAM" id="SSF55811">
    <property type="entry name" value="Nudix"/>
    <property type="match status" value="1"/>
</dbReference>
<dbReference type="KEGG" id="ddo:I597_1424"/>
<dbReference type="PANTHER" id="PTHR43736">
    <property type="entry name" value="ADP-RIBOSE PYROPHOSPHATASE"/>
    <property type="match status" value="1"/>
</dbReference>
<dbReference type="InterPro" id="IPR015797">
    <property type="entry name" value="NUDIX_hydrolase-like_dom_sf"/>
</dbReference>
<evidence type="ECO:0000256" key="1">
    <source>
        <dbReference type="ARBA" id="ARBA00022801"/>
    </source>
</evidence>
<dbReference type="Proteomes" id="UP000030140">
    <property type="component" value="Unassembled WGS sequence"/>
</dbReference>
<dbReference type="OrthoDB" id="9816289at2"/>
<dbReference type="PANTHER" id="PTHR43736:SF1">
    <property type="entry name" value="DIHYDRONEOPTERIN TRIPHOSPHATE DIPHOSPHATASE"/>
    <property type="match status" value="1"/>
</dbReference>
<dbReference type="PRINTS" id="PR00502">
    <property type="entry name" value="NUDIXFAMILY"/>
</dbReference>
<organism evidence="4 5">
    <name type="scientific">Dokdonia donghaensis DSW-1</name>
    <dbReference type="NCBI Taxonomy" id="1300343"/>
    <lineage>
        <taxon>Bacteria</taxon>
        <taxon>Pseudomonadati</taxon>
        <taxon>Bacteroidota</taxon>
        <taxon>Flavobacteriia</taxon>
        <taxon>Flavobacteriales</taxon>
        <taxon>Flavobacteriaceae</taxon>
        <taxon>Dokdonia</taxon>
    </lineage>
</organism>
<dbReference type="Gene3D" id="3.90.79.10">
    <property type="entry name" value="Nucleoside Triphosphate Pyrophosphohydrolase"/>
    <property type="match status" value="1"/>
</dbReference>
<dbReference type="PROSITE" id="PS51462">
    <property type="entry name" value="NUDIX"/>
    <property type="match status" value="1"/>
</dbReference>
<dbReference type="InterPro" id="IPR020476">
    <property type="entry name" value="Nudix_hydrolase"/>
</dbReference>
<dbReference type="PROSITE" id="PS00893">
    <property type="entry name" value="NUDIX_BOX"/>
    <property type="match status" value="1"/>
</dbReference>
<reference evidence="4 5" key="1">
    <citation type="submission" date="2014-10" db="EMBL/GenBank/DDBJ databases">
        <title>Draft genome sequence of the proteorhodopsin-containing marine bacterium Dokdonia donghaensis.</title>
        <authorList>
            <person name="Gomez-Consarnau L."/>
            <person name="Gonzalez J.M."/>
            <person name="Riedel T."/>
            <person name="Jaenicke S."/>
            <person name="Wagner-Doebler I."/>
            <person name="Fuhrman J.A."/>
        </authorList>
    </citation>
    <scope>NUCLEOTIDE SEQUENCE [LARGE SCALE GENOMIC DNA]</scope>
    <source>
        <strain evidence="4 5">DSW-1</strain>
    </source>
</reference>
<keyword evidence="5" id="KW-1185">Reference proteome</keyword>
<feature type="domain" description="Nudix hydrolase" evidence="3">
    <location>
        <begin position="67"/>
        <end position="196"/>
    </location>
</feature>
<keyword evidence="1 2" id="KW-0378">Hydrolase</keyword>
<comment type="similarity">
    <text evidence="2">Belongs to the Nudix hydrolase family.</text>
</comment>
<dbReference type="AlphaFoldDB" id="A0A0A2GWK2"/>
<dbReference type="RefSeq" id="WP_035327850.1">
    <property type="nucleotide sequence ID" value="NZ_CP015125.1"/>
</dbReference>
<protein>
    <submittedName>
        <fullName evidence="4">NUDIX hydrolase</fullName>
    </submittedName>
</protein>
<proteinExistence type="inferred from homology"/>
<evidence type="ECO:0000313" key="4">
    <source>
        <dbReference type="EMBL" id="KGO07617.1"/>
    </source>
</evidence>
<dbReference type="GO" id="GO:0016787">
    <property type="term" value="F:hydrolase activity"/>
    <property type="evidence" value="ECO:0007669"/>
    <property type="project" value="UniProtKB-KW"/>
</dbReference>
<dbReference type="InterPro" id="IPR000086">
    <property type="entry name" value="NUDIX_hydrolase_dom"/>
</dbReference>
<dbReference type="CDD" id="cd03673">
    <property type="entry name" value="NUDIX_Ap6A_hydrolase"/>
    <property type="match status" value="1"/>
</dbReference>
<dbReference type="EMBL" id="JSAQ01000001">
    <property type="protein sequence ID" value="KGO07617.1"/>
    <property type="molecule type" value="Genomic_DNA"/>
</dbReference>
<evidence type="ECO:0000313" key="5">
    <source>
        <dbReference type="Proteomes" id="UP000030140"/>
    </source>
</evidence>
<gene>
    <name evidence="4" type="ORF">NV36_12725</name>
</gene>